<dbReference type="Proteomes" id="UP000054321">
    <property type="component" value="Unassembled WGS sequence"/>
</dbReference>
<proteinExistence type="predicted"/>
<gene>
    <name evidence="1" type="ORF">OIDMADRAFT_47759</name>
</gene>
<dbReference type="EMBL" id="KN832870">
    <property type="protein sequence ID" value="KIN07873.1"/>
    <property type="molecule type" value="Genomic_DNA"/>
</dbReference>
<evidence type="ECO:0000313" key="2">
    <source>
        <dbReference type="Proteomes" id="UP000054321"/>
    </source>
</evidence>
<sequence>MPDSQYHRSNVDFLDTSTIGLNLLRVCGLAISDVPIVVGSACLQNLCSTIPFYAPVKSTASRFSDKDGVNRDDEIVLTGSESPKLNENKSPPEWEYTNLDKSWLAEDGFLLPPDEEEEVEIWDELDEQGVKVERV</sequence>
<dbReference type="AlphaFoldDB" id="A0A0C3E0M2"/>
<evidence type="ECO:0000313" key="1">
    <source>
        <dbReference type="EMBL" id="KIN07873.1"/>
    </source>
</evidence>
<protein>
    <submittedName>
        <fullName evidence="1">Uncharacterized protein</fullName>
    </submittedName>
</protein>
<reference evidence="1 2" key="1">
    <citation type="submission" date="2014-04" db="EMBL/GenBank/DDBJ databases">
        <authorList>
            <consortium name="DOE Joint Genome Institute"/>
            <person name="Kuo A."/>
            <person name="Martino E."/>
            <person name="Perotto S."/>
            <person name="Kohler A."/>
            <person name="Nagy L.G."/>
            <person name="Floudas D."/>
            <person name="Copeland A."/>
            <person name="Barry K.W."/>
            <person name="Cichocki N."/>
            <person name="Veneault-Fourrey C."/>
            <person name="LaButti K."/>
            <person name="Lindquist E.A."/>
            <person name="Lipzen A."/>
            <person name="Lundell T."/>
            <person name="Morin E."/>
            <person name="Murat C."/>
            <person name="Sun H."/>
            <person name="Tunlid A."/>
            <person name="Henrissat B."/>
            <person name="Grigoriev I.V."/>
            <person name="Hibbett D.S."/>
            <person name="Martin F."/>
            <person name="Nordberg H.P."/>
            <person name="Cantor M.N."/>
            <person name="Hua S.X."/>
        </authorList>
    </citation>
    <scope>NUCLEOTIDE SEQUENCE [LARGE SCALE GENOMIC DNA]</scope>
    <source>
        <strain evidence="1 2">Zn</strain>
    </source>
</reference>
<keyword evidence="2" id="KW-1185">Reference proteome</keyword>
<accession>A0A0C3E0M2</accession>
<dbReference type="InParanoid" id="A0A0C3E0M2"/>
<reference evidence="2" key="2">
    <citation type="submission" date="2015-01" db="EMBL/GenBank/DDBJ databases">
        <title>Evolutionary Origins and Diversification of the Mycorrhizal Mutualists.</title>
        <authorList>
            <consortium name="DOE Joint Genome Institute"/>
            <consortium name="Mycorrhizal Genomics Consortium"/>
            <person name="Kohler A."/>
            <person name="Kuo A."/>
            <person name="Nagy L.G."/>
            <person name="Floudas D."/>
            <person name="Copeland A."/>
            <person name="Barry K.W."/>
            <person name="Cichocki N."/>
            <person name="Veneault-Fourrey C."/>
            <person name="LaButti K."/>
            <person name="Lindquist E.A."/>
            <person name="Lipzen A."/>
            <person name="Lundell T."/>
            <person name="Morin E."/>
            <person name="Murat C."/>
            <person name="Riley R."/>
            <person name="Ohm R."/>
            <person name="Sun H."/>
            <person name="Tunlid A."/>
            <person name="Henrissat B."/>
            <person name="Grigoriev I.V."/>
            <person name="Hibbett D.S."/>
            <person name="Martin F."/>
        </authorList>
    </citation>
    <scope>NUCLEOTIDE SEQUENCE [LARGE SCALE GENOMIC DNA]</scope>
    <source>
        <strain evidence="2">Zn</strain>
    </source>
</reference>
<organism evidence="1 2">
    <name type="scientific">Oidiodendron maius (strain Zn)</name>
    <dbReference type="NCBI Taxonomy" id="913774"/>
    <lineage>
        <taxon>Eukaryota</taxon>
        <taxon>Fungi</taxon>
        <taxon>Dikarya</taxon>
        <taxon>Ascomycota</taxon>
        <taxon>Pezizomycotina</taxon>
        <taxon>Leotiomycetes</taxon>
        <taxon>Leotiomycetes incertae sedis</taxon>
        <taxon>Myxotrichaceae</taxon>
        <taxon>Oidiodendron</taxon>
    </lineage>
</organism>
<name>A0A0C3E0M2_OIDMZ</name>
<dbReference type="HOGENOM" id="CLU_1886365_0_0_1"/>